<gene>
    <name evidence="1" type="ORF">GCM10025791_44630</name>
</gene>
<reference evidence="2" key="1">
    <citation type="journal article" date="2019" name="Int. J. Syst. Evol. Microbiol.">
        <title>The Global Catalogue of Microorganisms (GCM) 10K type strain sequencing project: providing services to taxonomists for standard genome sequencing and annotation.</title>
        <authorList>
            <consortium name="The Broad Institute Genomics Platform"/>
            <consortium name="The Broad Institute Genome Sequencing Center for Infectious Disease"/>
            <person name="Wu L."/>
            <person name="Ma J."/>
        </authorList>
    </citation>
    <scope>NUCLEOTIDE SEQUENCE [LARGE SCALE GENOMIC DNA]</scope>
    <source>
        <strain evidence="2">JCM 19134</strain>
    </source>
</reference>
<dbReference type="Proteomes" id="UP001409585">
    <property type="component" value="Unassembled WGS sequence"/>
</dbReference>
<comment type="caution">
    <text evidence="1">The sequence shown here is derived from an EMBL/GenBank/DDBJ whole genome shotgun (WGS) entry which is preliminary data.</text>
</comment>
<organism evidence="1 2">
    <name type="scientific">Halioxenophilus aromaticivorans</name>
    <dbReference type="NCBI Taxonomy" id="1306992"/>
    <lineage>
        <taxon>Bacteria</taxon>
        <taxon>Pseudomonadati</taxon>
        <taxon>Pseudomonadota</taxon>
        <taxon>Gammaproteobacteria</taxon>
        <taxon>Alteromonadales</taxon>
        <taxon>Alteromonadaceae</taxon>
        <taxon>Halioxenophilus</taxon>
    </lineage>
</organism>
<dbReference type="EMBL" id="BAABLX010000077">
    <property type="protein sequence ID" value="GAA4958887.1"/>
    <property type="molecule type" value="Genomic_DNA"/>
</dbReference>
<keyword evidence="2" id="KW-1185">Reference proteome</keyword>
<accession>A0AAV3U8Y8</accession>
<protein>
    <submittedName>
        <fullName evidence="1">Uncharacterized protein</fullName>
    </submittedName>
</protein>
<evidence type="ECO:0000313" key="2">
    <source>
        <dbReference type="Proteomes" id="UP001409585"/>
    </source>
</evidence>
<proteinExistence type="predicted"/>
<dbReference type="AlphaFoldDB" id="A0AAV3U8Y8"/>
<evidence type="ECO:0000313" key="1">
    <source>
        <dbReference type="EMBL" id="GAA4958887.1"/>
    </source>
</evidence>
<name>A0AAV3U8Y8_9ALTE</name>
<sequence length="56" mass="6345">MVSYHTYIVENELARRINAGTFNSLDSRIDTIELAKLNDAKEDQTLKLLFGCAVNE</sequence>